<gene>
    <name evidence="3" type="ORF">HNR73_004205</name>
</gene>
<dbReference type="Proteomes" id="UP000548476">
    <property type="component" value="Unassembled WGS sequence"/>
</dbReference>
<evidence type="ECO:0000313" key="3">
    <source>
        <dbReference type="EMBL" id="MBB6036337.1"/>
    </source>
</evidence>
<reference evidence="3 4" key="1">
    <citation type="submission" date="2020-08" db="EMBL/GenBank/DDBJ databases">
        <title>Genomic Encyclopedia of Type Strains, Phase IV (KMG-IV): sequencing the most valuable type-strain genomes for metagenomic binning, comparative biology and taxonomic classification.</title>
        <authorList>
            <person name="Goeker M."/>
        </authorList>
    </citation>
    <scope>NUCLEOTIDE SEQUENCE [LARGE SCALE GENOMIC DNA]</scope>
    <source>
        <strain evidence="3 4">YIM 65646</strain>
    </source>
</reference>
<keyword evidence="2 3" id="KW-0560">Oxidoreductase</keyword>
<dbReference type="SUPFAM" id="SSF51735">
    <property type="entry name" value="NAD(P)-binding Rossmann-fold domains"/>
    <property type="match status" value="1"/>
</dbReference>
<name>A0A841FSP8_9ACTN</name>
<dbReference type="FunFam" id="3.40.50.720:FF:000084">
    <property type="entry name" value="Short-chain dehydrogenase reductase"/>
    <property type="match status" value="1"/>
</dbReference>
<protein>
    <submittedName>
        <fullName evidence="3">3-oxoacyl-[acyl-carrier protein] reductase</fullName>
        <ecNumber evidence="3">1.1.1.100</ecNumber>
    </submittedName>
</protein>
<dbReference type="AlphaFoldDB" id="A0A841FSP8"/>
<dbReference type="GO" id="GO:0030497">
    <property type="term" value="P:fatty acid elongation"/>
    <property type="evidence" value="ECO:0007669"/>
    <property type="project" value="TreeGrafter"/>
</dbReference>
<evidence type="ECO:0000256" key="1">
    <source>
        <dbReference type="ARBA" id="ARBA00006484"/>
    </source>
</evidence>
<dbReference type="Gene3D" id="3.40.50.720">
    <property type="entry name" value="NAD(P)-binding Rossmann-like Domain"/>
    <property type="match status" value="1"/>
</dbReference>
<organism evidence="3 4">
    <name type="scientific">Phytomonospora endophytica</name>
    <dbReference type="NCBI Taxonomy" id="714109"/>
    <lineage>
        <taxon>Bacteria</taxon>
        <taxon>Bacillati</taxon>
        <taxon>Actinomycetota</taxon>
        <taxon>Actinomycetes</taxon>
        <taxon>Micromonosporales</taxon>
        <taxon>Micromonosporaceae</taxon>
        <taxon>Phytomonospora</taxon>
    </lineage>
</organism>
<dbReference type="PANTHER" id="PTHR42760:SF123">
    <property type="entry name" value="OXIDOREDUCTASE"/>
    <property type="match status" value="1"/>
</dbReference>
<dbReference type="EC" id="1.1.1.100" evidence="3"/>
<dbReference type="InterPro" id="IPR020904">
    <property type="entry name" value="Sc_DH/Rdtase_CS"/>
</dbReference>
<dbReference type="InterPro" id="IPR002347">
    <property type="entry name" value="SDR_fam"/>
</dbReference>
<dbReference type="InterPro" id="IPR036291">
    <property type="entry name" value="NAD(P)-bd_dom_sf"/>
</dbReference>
<proteinExistence type="inferred from homology"/>
<evidence type="ECO:0000313" key="4">
    <source>
        <dbReference type="Proteomes" id="UP000548476"/>
    </source>
</evidence>
<accession>A0A841FSP8</accession>
<comment type="caution">
    <text evidence="3">The sequence shown here is derived from an EMBL/GenBank/DDBJ whole genome shotgun (WGS) entry which is preliminary data.</text>
</comment>
<dbReference type="PROSITE" id="PS00061">
    <property type="entry name" value="ADH_SHORT"/>
    <property type="match status" value="1"/>
</dbReference>
<dbReference type="GO" id="GO:0004316">
    <property type="term" value="F:3-oxoacyl-[acyl-carrier-protein] reductase (NADPH) activity"/>
    <property type="evidence" value="ECO:0007669"/>
    <property type="project" value="UniProtKB-EC"/>
</dbReference>
<dbReference type="Pfam" id="PF13561">
    <property type="entry name" value="adh_short_C2"/>
    <property type="match status" value="1"/>
</dbReference>
<evidence type="ECO:0000256" key="2">
    <source>
        <dbReference type="ARBA" id="ARBA00023002"/>
    </source>
</evidence>
<dbReference type="CDD" id="cd05233">
    <property type="entry name" value="SDR_c"/>
    <property type="match status" value="1"/>
</dbReference>
<comment type="similarity">
    <text evidence="1">Belongs to the short-chain dehydrogenases/reductases (SDR) family.</text>
</comment>
<keyword evidence="4" id="KW-1185">Reference proteome</keyword>
<sequence length="243" mass="25130">MTVVNSKRFDGRAVLVTGGAGGLGRAVRAGFEAEGATVATVDPDGGDYPVDVTDAKALDLVCAEVADRYGRIDVLVCLAGGSLGTPRSLDELEPSDVDLVLDVNVKGTLYACRAALPYLRESRGTIVACGSIGGRQPSPVTGIAYATAKAAVGGLVRKLAREVGPDGVRVNAVAPGLFLTERVGAMFEALPDEEKAAVRAEIALGRMPELRELVEPVLFLAGEASSYVTGVTLDVNGGRFMPL</sequence>
<dbReference type="EMBL" id="JACHGT010000008">
    <property type="protein sequence ID" value="MBB6036337.1"/>
    <property type="molecule type" value="Genomic_DNA"/>
</dbReference>
<dbReference type="PANTHER" id="PTHR42760">
    <property type="entry name" value="SHORT-CHAIN DEHYDROGENASES/REDUCTASES FAMILY MEMBER"/>
    <property type="match status" value="1"/>
</dbReference>
<dbReference type="PRINTS" id="PR00080">
    <property type="entry name" value="SDRFAMILY"/>
</dbReference>
<dbReference type="PRINTS" id="PR00081">
    <property type="entry name" value="GDHRDH"/>
</dbReference>
<dbReference type="RefSeq" id="WP_184789159.1">
    <property type="nucleotide sequence ID" value="NZ_BONT01000046.1"/>
</dbReference>